<dbReference type="Pfam" id="PF00196">
    <property type="entry name" value="GerE"/>
    <property type="match status" value="1"/>
</dbReference>
<evidence type="ECO:0000256" key="5">
    <source>
        <dbReference type="PROSITE-ProRule" id="PRU00169"/>
    </source>
</evidence>
<evidence type="ECO:0000313" key="8">
    <source>
        <dbReference type="EMBL" id="TQV68234.1"/>
    </source>
</evidence>
<dbReference type="AlphaFoldDB" id="A0A545STD7"/>
<dbReference type="InterPro" id="IPR011006">
    <property type="entry name" value="CheY-like_superfamily"/>
</dbReference>
<dbReference type="SUPFAM" id="SSF52172">
    <property type="entry name" value="CheY-like"/>
    <property type="match status" value="1"/>
</dbReference>
<dbReference type="GO" id="GO:0000160">
    <property type="term" value="P:phosphorelay signal transduction system"/>
    <property type="evidence" value="ECO:0007669"/>
    <property type="project" value="InterPro"/>
</dbReference>
<accession>A0A545STD7</accession>
<reference evidence="8 9" key="1">
    <citation type="submission" date="2019-06" db="EMBL/GenBank/DDBJ databases">
        <title>Whole genome sequence for Cellvibrionaceae sp. R142.</title>
        <authorList>
            <person name="Wang G."/>
        </authorList>
    </citation>
    <scope>NUCLEOTIDE SEQUENCE [LARGE SCALE GENOMIC DNA]</scope>
    <source>
        <strain evidence="8 9">R142</strain>
    </source>
</reference>
<evidence type="ECO:0000259" key="6">
    <source>
        <dbReference type="PROSITE" id="PS50043"/>
    </source>
</evidence>
<dbReference type="SUPFAM" id="SSF46894">
    <property type="entry name" value="C-terminal effector domain of the bipartite response regulators"/>
    <property type="match status" value="1"/>
</dbReference>
<dbReference type="Proteomes" id="UP000319732">
    <property type="component" value="Unassembled WGS sequence"/>
</dbReference>
<evidence type="ECO:0000256" key="3">
    <source>
        <dbReference type="ARBA" id="ARBA00023125"/>
    </source>
</evidence>
<feature type="modified residue" description="4-aspartylphosphate" evidence="5">
    <location>
        <position position="62"/>
    </location>
</feature>
<feature type="domain" description="HTH luxR-type" evidence="6">
    <location>
        <begin position="142"/>
        <end position="207"/>
    </location>
</feature>
<proteinExistence type="predicted"/>
<dbReference type="OrthoDB" id="9796655at2"/>
<name>A0A545STD7_9GAMM</name>
<sequence length="210" mass="23150">MSNTLNSKKISILIADDHQVVRDGLRARLEKLGHYQVLPDAADGITALALCRQHRPNIVLLDAQMPGMSGLDVCAEIKRRCPATRVVFFTGQTQRQTLLPLVNAGAAGVFLKSDDFEQVLLALPEILQGTATLSASVRELAGSDDDSGLTKREAQVLRLITLGHTNREIAELLHISAKTVDRHRTNLMRKLQVHSVSELMRRSFELGLID</sequence>
<keyword evidence="3" id="KW-0238">DNA-binding</keyword>
<dbReference type="GO" id="GO:0003677">
    <property type="term" value="F:DNA binding"/>
    <property type="evidence" value="ECO:0007669"/>
    <property type="project" value="UniProtKB-KW"/>
</dbReference>
<dbReference type="Gene3D" id="1.10.10.10">
    <property type="entry name" value="Winged helix-like DNA-binding domain superfamily/Winged helix DNA-binding domain"/>
    <property type="match status" value="1"/>
</dbReference>
<dbReference type="RefSeq" id="WP_142929366.1">
    <property type="nucleotide sequence ID" value="NZ_ML660106.1"/>
</dbReference>
<dbReference type="InterPro" id="IPR016032">
    <property type="entry name" value="Sig_transdc_resp-reg_C-effctor"/>
</dbReference>
<dbReference type="InterPro" id="IPR000792">
    <property type="entry name" value="Tscrpt_reg_LuxR_C"/>
</dbReference>
<keyword evidence="2" id="KW-0805">Transcription regulation</keyword>
<dbReference type="Pfam" id="PF00072">
    <property type="entry name" value="Response_reg"/>
    <property type="match status" value="1"/>
</dbReference>
<evidence type="ECO:0000259" key="7">
    <source>
        <dbReference type="PROSITE" id="PS50110"/>
    </source>
</evidence>
<dbReference type="PRINTS" id="PR00038">
    <property type="entry name" value="HTHLUXR"/>
</dbReference>
<dbReference type="CDD" id="cd06170">
    <property type="entry name" value="LuxR_C_like"/>
    <property type="match status" value="1"/>
</dbReference>
<organism evidence="8 9">
    <name type="scientific">Exilibacterium tricleocarpae</name>
    <dbReference type="NCBI Taxonomy" id="2591008"/>
    <lineage>
        <taxon>Bacteria</taxon>
        <taxon>Pseudomonadati</taxon>
        <taxon>Pseudomonadota</taxon>
        <taxon>Gammaproteobacteria</taxon>
        <taxon>Cellvibrionales</taxon>
        <taxon>Cellvibrionaceae</taxon>
        <taxon>Exilibacterium</taxon>
    </lineage>
</organism>
<feature type="domain" description="Response regulatory" evidence="7">
    <location>
        <begin position="11"/>
        <end position="127"/>
    </location>
</feature>
<evidence type="ECO:0000256" key="4">
    <source>
        <dbReference type="ARBA" id="ARBA00023163"/>
    </source>
</evidence>
<dbReference type="InterPro" id="IPR036388">
    <property type="entry name" value="WH-like_DNA-bd_sf"/>
</dbReference>
<protein>
    <submittedName>
        <fullName evidence="8">Response regulator transcription factor</fullName>
    </submittedName>
</protein>
<dbReference type="PROSITE" id="PS00622">
    <property type="entry name" value="HTH_LUXR_1"/>
    <property type="match status" value="1"/>
</dbReference>
<keyword evidence="4" id="KW-0804">Transcription</keyword>
<evidence type="ECO:0000313" key="9">
    <source>
        <dbReference type="Proteomes" id="UP000319732"/>
    </source>
</evidence>
<dbReference type="GO" id="GO:0006355">
    <property type="term" value="P:regulation of DNA-templated transcription"/>
    <property type="evidence" value="ECO:0007669"/>
    <property type="project" value="InterPro"/>
</dbReference>
<dbReference type="SMART" id="SM00421">
    <property type="entry name" value="HTH_LUXR"/>
    <property type="match status" value="1"/>
</dbReference>
<dbReference type="PANTHER" id="PTHR43214:SF41">
    <property type="entry name" value="NITRATE_NITRITE RESPONSE REGULATOR PROTEIN NARP"/>
    <property type="match status" value="1"/>
</dbReference>
<dbReference type="EMBL" id="VHSG01000028">
    <property type="protein sequence ID" value="TQV68234.1"/>
    <property type="molecule type" value="Genomic_DNA"/>
</dbReference>
<dbReference type="CDD" id="cd17535">
    <property type="entry name" value="REC_NarL-like"/>
    <property type="match status" value="1"/>
</dbReference>
<keyword evidence="1 5" id="KW-0597">Phosphoprotein</keyword>
<dbReference type="Gene3D" id="3.40.50.2300">
    <property type="match status" value="1"/>
</dbReference>
<dbReference type="InterPro" id="IPR001789">
    <property type="entry name" value="Sig_transdc_resp-reg_receiver"/>
</dbReference>
<comment type="caution">
    <text evidence="8">The sequence shown here is derived from an EMBL/GenBank/DDBJ whole genome shotgun (WGS) entry which is preliminary data.</text>
</comment>
<dbReference type="InterPro" id="IPR058245">
    <property type="entry name" value="NreC/VraR/RcsB-like_REC"/>
</dbReference>
<dbReference type="SMART" id="SM00448">
    <property type="entry name" value="REC"/>
    <property type="match status" value="1"/>
</dbReference>
<dbReference type="PANTHER" id="PTHR43214">
    <property type="entry name" value="TWO-COMPONENT RESPONSE REGULATOR"/>
    <property type="match status" value="1"/>
</dbReference>
<dbReference type="InterPro" id="IPR039420">
    <property type="entry name" value="WalR-like"/>
</dbReference>
<dbReference type="PROSITE" id="PS50043">
    <property type="entry name" value="HTH_LUXR_2"/>
    <property type="match status" value="1"/>
</dbReference>
<evidence type="ECO:0000256" key="1">
    <source>
        <dbReference type="ARBA" id="ARBA00022553"/>
    </source>
</evidence>
<gene>
    <name evidence="8" type="ORF">FKG94_23330</name>
</gene>
<dbReference type="PROSITE" id="PS50110">
    <property type="entry name" value="RESPONSE_REGULATORY"/>
    <property type="match status" value="1"/>
</dbReference>
<keyword evidence="9" id="KW-1185">Reference proteome</keyword>
<evidence type="ECO:0000256" key="2">
    <source>
        <dbReference type="ARBA" id="ARBA00023015"/>
    </source>
</evidence>